<sequence>MKNRSVWTLIVVMLVCLNGCTTYTKVHAPVLEQLGKTMKTRHNQIRELDTKFSPSKLVLTYWMNGPIEEADRLDIFYQTKETVLSSSFQTQVIEDQFFKKYVKAERIYPSLSISFRFPDQRAPDCSYESSYYKTSDVSSEEARSKVDGYQTWFFRDYRNEDKLVPPQPK</sequence>
<keyword evidence="2" id="KW-1185">Reference proteome</keyword>
<proteinExistence type="predicted"/>
<accession>A0ABR5ACY8</accession>
<evidence type="ECO:0008006" key="3">
    <source>
        <dbReference type="Google" id="ProtNLM"/>
    </source>
</evidence>
<organism evidence="1 2">
    <name type="scientific">Gordoniibacillus kamchatkensis</name>
    <dbReference type="NCBI Taxonomy" id="1590651"/>
    <lineage>
        <taxon>Bacteria</taxon>
        <taxon>Bacillati</taxon>
        <taxon>Bacillota</taxon>
        <taxon>Bacilli</taxon>
        <taxon>Bacillales</taxon>
        <taxon>Paenibacillaceae</taxon>
        <taxon>Gordoniibacillus</taxon>
    </lineage>
</organism>
<gene>
    <name evidence="1" type="ORF">SD70_23400</name>
</gene>
<comment type="caution">
    <text evidence="1">The sequence shown here is derived from an EMBL/GenBank/DDBJ whole genome shotgun (WGS) entry which is preliminary data.</text>
</comment>
<reference evidence="1 2" key="1">
    <citation type="submission" date="2014-12" db="EMBL/GenBank/DDBJ databases">
        <title>Draft genome sequence of Paenibacillus kamchatkensis strain B-2647.</title>
        <authorList>
            <person name="Karlyshev A.V."/>
            <person name="Kudryashova E.B."/>
        </authorList>
    </citation>
    <scope>NUCLEOTIDE SEQUENCE [LARGE SCALE GENOMIC DNA]</scope>
    <source>
        <strain evidence="1 2">VKM B-2647</strain>
    </source>
</reference>
<name>A0ABR5ACY8_9BACL</name>
<evidence type="ECO:0000313" key="1">
    <source>
        <dbReference type="EMBL" id="KIL38904.1"/>
    </source>
</evidence>
<dbReference type="Proteomes" id="UP000031967">
    <property type="component" value="Unassembled WGS sequence"/>
</dbReference>
<protein>
    <recommendedName>
        <fullName evidence="3">Lipoprotein</fullName>
    </recommendedName>
</protein>
<evidence type="ECO:0000313" key="2">
    <source>
        <dbReference type="Proteomes" id="UP000031967"/>
    </source>
</evidence>
<dbReference type="EMBL" id="JXAK01000048">
    <property type="protein sequence ID" value="KIL38904.1"/>
    <property type="molecule type" value="Genomic_DNA"/>
</dbReference>
<dbReference type="RefSeq" id="WP_041050198.1">
    <property type="nucleotide sequence ID" value="NZ_JXAK01000048.1"/>
</dbReference>